<evidence type="ECO:0000313" key="2">
    <source>
        <dbReference type="Proteomes" id="UP000001818"/>
    </source>
</evidence>
<dbReference type="Proteomes" id="UP000001818">
    <property type="component" value="Chromosome"/>
</dbReference>
<sequence>MWRRASPLTPVMRGLDPRIHRARSAPIEVHLAKRMDCRVKPGNDGELLDADVVRMSAATSGIAAGPAYRFAHAGYLLVIDQRAHGATLALPSTHLTRLRLSPALPHCESR</sequence>
<dbReference type="AlphaFoldDB" id="Q13A83"/>
<dbReference type="KEGG" id="rpd:RPD_1770"/>
<organism evidence="1 2">
    <name type="scientific">Rhodopseudomonas palustris (strain BisB5)</name>
    <dbReference type="NCBI Taxonomy" id="316057"/>
    <lineage>
        <taxon>Bacteria</taxon>
        <taxon>Pseudomonadati</taxon>
        <taxon>Pseudomonadota</taxon>
        <taxon>Alphaproteobacteria</taxon>
        <taxon>Hyphomicrobiales</taxon>
        <taxon>Nitrobacteraceae</taxon>
        <taxon>Rhodopseudomonas</taxon>
    </lineage>
</organism>
<protein>
    <submittedName>
        <fullName evidence="1">Uncharacterized protein</fullName>
    </submittedName>
</protein>
<reference evidence="1 2" key="1">
    <citation type="submission" date="2006-03" db="EMBL/GenBank/DDBJ databases">
        <title>Complete sequence of Rhodopseudomonas palustris BisB5.</title>
        <authorList>
            <consortium name="US DOE Joint Genome Institute"/>
            <person name="Copeland A."/>
            <person name="Lucas S."/>
            <person name="Lapidus A."/>
            <person name="Barry K."/>
            <person name="Detter J.C."/>
            <person name="Glavina del Rio T."/>
            <person name="Hammon N."/>
            <person name="Israni S."/>
            <person name="Dalin E."/>
            <person name="Tice H."/>
            <person name="Pitluck S."/>
            <person name="Chain P."/>
            <person name="Malfatti S."/>
            <person name="Shin M."/>
            <person name="Vergez L."/>
            <person name="Schmutz J."/>
            <person name="Larimer F."/>
            <person name="Land M."/>
            <person name="Hauser L."/>
            <person name="Pelletier D.A."/>
            <person name="Kyrpides N."/>
            <person name="Lykidis A."/>
            <person name="Oda Y."/>
            <person name="Harwood C.S."/>
            <person name="Richardson P."/>
        </authorList>
    </citation>
    <scope>NUCLEOTIDE SEQUENCE [LARGE SCALE GENOMIC DNA]</scope>
    <source>
        <strain evidence="1 2">BisB5</strain>
    </source>
</reference>
<evidence type="ECO:0000313" key="1">
    <source>
        <dbReference type="EMBL" id="ABE39006.1"/>
    </source>
</evidence>
<dbReference type="EMBL" id="CP000283">
    <property type="protein sequence ID" value="ABE39006.1"/>
    <property type="molecule type" value="Genomic_DNA"/>
</dbReference>
<dbReference type="HOGENOM" id="CLU_2169107_0_0_5"/>
<gene>
    <name evidence="1" type="ordered locus">RPD_1770</name>
</gene>
<accession>Q13A83</accession>
<proteinExistence type="predicted"/>
<name>Q13A83_RHOPS</name>